<name>A0A1W1VM89_9FIRM</name>
<protein>
    <submittedName>
        <fullName evidence="1">Uncharacterized protein</fullName>
    </submittedName>
</protein>
<sequence>MVDQLIFKEGSGEIELMVTSRVRARLKMQTEV</sequence>
<evidence type="ECO:0000313" key="1">
    <source>
        <dbReference type="EMBL" id="SMB94161.1"/>
    </source>
</evidence>
<keyword evidence="2" id="KW-1185">Reference proteome</keyword>
<dbReference type="Proteomes" id="UP000192569">
    <property type="component" value="Chromosome I"/>
</dbReference>
<dbReference type="AlphaFoldDB" id="A0A1W1VM89"/>
<organism evidence="1 2">
    <name type="scientific">Thermanaeromonas toyohensis ToBE</name>
    <dbReference type="NCBI Taxonomy" id="698762"/>
    <lineage>
        <taxon>Bacteria</taxon>
        <taxon>Bacillati</taxon>
        <taxon>Bacillota</taxon>
        <taxon>Clostridia</taxon>
        <taxon>Neomoorellales</taxon>
        <taxon>Neomoorellaceae</taxon>
        <taxon>Thermanaeromonas</taxon>
    </lineage>
</organism>
<accession>A0A1W1VM89</accession>
<proteinExistence type="predicted"/>
<evidence type="ECO:0000313" key="2">
    <source>
        <dbReference type="Proteomes" id="UP000192569"/>
    </source>
</evidence>
<reference evidence="1 2" key="1">
    <citation type="submission" date="2017-04" db="EMBL/GenBank/DDBJ databases">
        <authorList>
            <person name="Afonso C.L."/>
            <person name="Miller P.J."/>
            <person name="Scott M.A."/>
            <person name="Spackman E."/>
            <person name="Goraichik I."/>
            <person name="Dimitrov K.M."/>
            <person name="Suarez D.L."/>
            <person name="Swayne D.E."/>
        </authorList>
    </citation>
    <scope>NUCLEOTIDE SEQUENCE [LARGE SCALE GENOMIC DNA]</scope>
    <source>
        <strain evidence="1 2">ToBE</strain>
    </source>
</reference>
<dbReference type="EMBL" id="LT838272">
    <property type="protein sequence ID" value="SMB94161.1"/>
    <property type="molecule type" value="Genomic_DNA"/>
</dbReference>
<gene>
    <name evidence="1" type="ORF">SAMN00808754_0981</name>
</gene>